<reference evidence="1 2" key="1">
    <citation type="submission" date="2017-10" db="EMBL/GenBank/DDBJ databases">
        <title>Novel microbial diversity and functional potential in the marine mammal oral microbiome.</title>
        <authorList>
            <person name="Dudek N.K."/>
            <person name="Sun C.L."/>
            <person name="Burstein D."/>
            <person name="Kantor R.S."/>
            <person name="Aliaga Goltsman D.S."/>
            <person name="Bik E.M."/>
            <person name="Thomas B.C."/>
            <person name="Banfield J.F."/>
            <person name="Relman D.A."/>
        </authorList>
    </citation>
    <scope>NUCLEOTIDE SEQUENCE [LARGE SCALE GENOMIC DNA]</scope>
    <source>
        <strain evidence="1">DOLJORAL78_50_517</strain>
    </source>
</reference>
<organism evidence="1 2">
    <name type="scientific">Candidatus Contendibacter odensensis</name>
    <dbReference type="NCBI Taxonomy" id="1400860"/>
    <lineage>
        <taxon>Bacteria</taxon>
        <taxon>Pseudomonadati</taxon>
        <taxon>Pseudomonadota</taxon>
        <taxon>Gammaproteobacteria</taxon>
        <taxon>Candidatus Competibacteraceae</taxon>
        <taxon>Candidatus Contendibacter</taxon>
    </lineage>
</organism>
<dbReference type="CDD" id="cd02440">
    <property type="entry name" value="AdoMet_MTases"/>
    <property type="match status" value="1"/>
</dbReference>
<dbReference type="Gene3D" id="3.40.50.150">
    <property type="entry name" value="Vaccinia Virus protein VP39"/>
    <property type="match status" value="1"/>
</dbReference>
<name>A0A2G6PFT3_9GAMM</name>
<proteinExistence type="predicted"/>
<evidence type="ECO:0000313" key="2">
    <source>
        <dbReference type="Proteomes" id="UP000229278"/>
    </source>
</evidence>
<dbReference type="SUPFAM" id="SSF53335">
    <property type="entry name" value="S-adenosyl-L-methionine-dependent methyltransferases"/>
    <property type="match status" value="1"/>
</dbReference>
<dbReference type="EMBL" id="PDTV01000004">
    <property type="protein sequence ID" value="PIE83408.1"/>
    <property type="molecule type" value="Genomic_DNA"/>
</dbReference>
<dbReference type="NCBIfam" id="TIGR02081">
    <property type="entry name" value="metW"/>
    <property type="match status" value="1"/>
</dbReference>
<accession>A0A2G6PFT3</accession>
<dbReference type="AlphaFoldDB" id="A0A2G6PFT3"/>
<sequence length="197" mass="22459">MRPELELISEWIPPNSRVLDLGCGDGALLAYLHEHRHVSGYGLEIDTTNIIKCIQAGVNVIHADLEAGLDDFGEHSFDYVLMTQTLQVVKHTEKLLDEMLRVGRQGIVTFPNFGFWRCRMQMALQGMMPVVKALPHEWYNTPNVHLFTINDFEVLCHRKHITILQRMVLNHAHQSAPGACIWPNVLGEIALYRLSHT</sequence>
<protein>
    <submittedName>
        <fullName evidence="1">Methionine biosynthesis protein MetW</fullName>
    </submittedName>
</protein>
<dbReference type="InterPro" id="IPR010743">
    <property type="entry name" value="Methionine_synth_MetW"/>
</dbReference>
<dbReference type="Proteomes" id="UP000229278">
    <property type="component" value="Unassembled WGS sequence"/>
</dbReference>
<dbReference type="InterPro" id="IPR029063">
    <property type="entry name" value="SAM-dependent_MTases_sf"/>
</dbReference>
<comment type="caution">
    <text evidence="1">The sequence shown here is derived from an EMBL/GenBank/DDBJ whole genome shotgun (WGS) entry which is preliminary data.</text>
</comment>
<evidence type="ECO:0000313" key="1">
    <source>
        <dbReference type="EMBL" id="PIE83408.1"/>
    </source>
</evidence>
<dbReference type="Pfam" id="PF07021">
    <property type="entry name" value="MetW"/>
    <property type="match status" value="1"/>
</dbReference>
<gene>
    <name evidence="1" type="primary">metW</name>
    <name evidence="1" type="ORF">CSA09_00575</name>
</gene>